<organism evidence="2 3">
    <name type="scientific">Cyclotella cryptica</name>
    <dbReference type="NCBI Taxonomy" id="29204"/>
    <lineage>
        <taxon>Eukaryota</taxon>
        <taxon>Sar</taxon>
        <taxon>Stramenopiles</taxon>
        <taxon>Ochrophyta</taxon>
        <taxon>Bacillariophyta</taxon>
        <taxon>Coscinodiscophyceae</taxon>
        <taxon>Thalassiosirophycidae</taxon>
        <taxon>Stephanodiscales</taxon>
        <taxon>Stephanodiscaceae</taxon>
        <taxon>Cyclotella</taxon>
    </lineage>
</organism>
<name>A0ABD3PFM0_9STRA</name>
<evidence type="ECO:0000313" key="2">
    <source>
        <dbReference type="EMBL" id="KAL3786091.1"/>
    </source>
</evidence>
<dbReference type="Pfam" id="PF09656">
    <property type="entry name" value="PGPGW"/>
    <property type="match status" value="1"/>
</dbReference>
<dbReference type="AlphaFoldDB" id="A0ABD3PFM0"/>
<comment type="caution">
    <text evidence="2">The sequence shown here is derived from an EMBL/GenBank/DDBJ whole genome shotgun (WGS) entry which is preliminary data.</text>
</comment>
<protein>
    <submittedName>
        <fullName evidence="2">Uncharacterized protein</fullName>
    </submittedName>
</protein>
<evidence type="ECO:0000256" key="1">
    <source>
        <dbReference type="SAM" id="MobiDB-lite"/>
    </source>
</evidence>
<keyword evidence="3" id="KW-1185">Reference proteome</keyword>
<proteinExistence type="predicted"/>
<gene>
    <name evidence="2" type="ORF">HJC23_003208</name>
</gene>
<dbReference type="InterPro" id="IPR019099">
    <property type="entry name" value="Uncharacterised_PGPGW_TM"/>
</dbReference>
<sequence>MGKMRSDDSGAEISMNRDECDFVTENRSKNAAPMFADCAAEHEINTIETKREVMIPRQSIFRSSPIPVSADDPSRSGHSPCSQNRGAPPHSVLRCQTFDSSFISSYHPSLPSKSFSFSYKGSPKRSPTFPFRPNAALCSIQSCQTTSIYDKATHSIAESPVRKKQIRSDDQFIKRNIYRSAQHSMSFHVNFVGQQVSCQSLSPSSTCVAESEQLNIQDFPISAIPSSDRTYWWIKDSADLERELNSATSHDTEVIVGEDEIELVNSEESDCTTTERVFNESSNMTIAEEAILDNLNNGRKGYSESDVIILHGIIQKLKDDLRRADHLDGEKTLELENLLGRIESAMSQDDVWMPTLASDDRNVMHVDKAVNTNDTISQQNFDSEKNTTSSTYDSFRKPLVAITGGALVTTGVVLIPMPVIPGILVVYAGLSVLATEFEGARDALETVKEPLKRFLADEEEEGYEAECSGVNEQALSWADTIPSSFMSHQWCGNDIDDKFMALIRMKKDTHTHFPKHTMSDEEKEAAKKARLRNNEMKRWVRKMLNLETADSTTAPNMDSSHAPVNTTLVEPKHRNQTVFVRFDSILSSYGEEVDEDGVASDRLNNLNGETDLGLEKTLASLYSSISSSSSTVGLNSRHDSEASMIPEGSCPAFLNESCAD</sequence>
<accession>A0ABD3PFM0</accession>
<reference evidence="2 3" key="1">
    <citation type="journal article" date="2020" name="G3 (Bethesda)">
        <title>Improved Reference Genome for Cyclotella cryptica CCMP332, a Model for Cell Wall Morphogenesis, Salinity Adaptation, and Lipid Production in Diatoms (Bacillariophyta).</title>
        <authorList>
            <person name="Roberts W.R."/>
            <person name="Downey K.M."/>
            <person name="Ruck E.C."/>
            <person name="Traller J.C."/>
            <person name="Alverson A.J."/>
        </authorList>
    </citation>
    <scope>NUCLEOTIDE SEQUENCE [LARGE SCALE GENOMIC DNA]</scope>
    <source>
        <strain evidence="2 3">CCMP332</strain>
    </source>
</reference>
<feature type="region of interest" description="Disordered" evidence="1">
    <location>
        <begin position="62"/>
        <end position="90"/>
    </location>
</feature>
<dbReference type="EMBL" id="JABMIG020000202">
    <property type="protein sequence ID" value="KAL3786091.1"/>
    <property type="molecule type" value="Genomic_DNA"/>
</dbReference>
<dbReference type="Proteomes" id="UP001516023">
    <property type="component" value="Unassembled WGS sequence"/>
</dbReference>
<evidence type="ECO:0000313" key="3">
    <source>
        <dbReference type="Proteomes" id="UP001516023"/>
    </source>
</evidence>
<feature type="compositionally biased region" description="Polar residues" evidence="1">
    <location>
        <begin position="76"/>
        <end position="85"/>
    </location>
</feature>